<protein>
    <submittedName>
        <fullName evidence="1">Uncharacterized protein</fullName>
    </submittedName>
</protein>
<evidence type="ECO:0000313" key="1">
    <source>
        <dbReference type="EMBL" id="MYN09204.1"/>
    </source>
</evidence>
<dbReference type="AlphaFoldDB" id="A0A7X4KMF4"/>
<reference evidence="1 2" key="1">
    <citation type="submission" date="2019-12" db="EMBL/GenBank/DDBJ databases">
        <title>Novel species isolated from a subtropical stream in China.</title>
        <authorList>
            <person name="Lu H."/>
        </authorList>
    </citation>
    <scope>NUCLEOTIDE SEQUENCE [LARGE SCALE GENOMIC DNA]</scope>
    <source>
        <strain evidence="1 2">FT127W</strain>
    </source>
</reference>
<gene>
    <name evidence="1" type="ORF">GTP77_17920</name>
</gene>
<evidence type="ECO:0000313" key="2">
    <source>
        <dbReference type="Proteomes" id="UP000450676"/>
    </source>
</evidence>
<comment type="caution">
    <text evidence="1">The sequence shown here is derived from an EMBL/GenBank/DDBJ whole genome shotgun (WGS) entry which is preliminary data.</text>
</comment>
<dbReference type="RefSeq" id="WP_161073516.1">
    <property type="nucleotide sequence ID" value="NZ_WWCU01000021.1"/>
</dbReference>
<proteinExistence type="predicted"/>
<sequence length="278" mass="32478">MNVKKFVVLDKSYVMASSTAGLRSLFEEYDFLLPEAFTYELAKATPEKRAKEFRKFPTVDKPFYPVPHVGVFLNQELTYHQACAKPSEGLRNIAYGHVKDFSDPKYVLAPHLAQALEKRREEVFLDTEVFLQDIDLFRAEYAHQLKNIQREEVRYELESKIVNDRDVFLRHYDQLKVDQKLNPGKVKIPAEMIDERWITYRWYQVRGLFALDLAARYPDTDVIRSSEAAMEKLRHDVLDAQYLTVASIQGSFAVQEEKIKRWWKLLCPNGDLLAIPTP</sequence>
<keyword evidence="2" id="KW-1185">Reference proteome</keyword>
<dbReference type="Proteomes" id="UP000450676">
    <property type="component" value="Unassembled WGS sequence"/>
</dbReference>
<name>A0A7X4KMF4_9BURK</name>
<dbReference type="EMBL" id="WWCU01000021">
    <property type="protein sequence ID" value="MYN09204.1"/>
    <property type="molecule type" value="Genomic_DNA"/>
</dbReference>
<organism evidence="1 2">
    <name type="scientific">Pseudoduganella aquatica</name>
    <dbReference type="NCBI Taxonomy" id="2660641"/>
    <lineage>
        <taxon>Bacteria</taxon>
        <taxon>Pseudomonadati</taxon>
        <taxon>Pseudomonadota</taxon>
        <taxon>Betaproteobacteria</taxon>
        <taxon>Burkholderiales</taxon>
        <taxon>Oxalobacteraceae</taxon>
        <taxon>Telluria group</taxon>
        <taxon>Pseudoduganella</taxon>
    </lineage>
</organism>
<accession>A0A7X4KMF4</accession>